<sequence length="122" mass="13595">MRAQQRGGVAYFGSGRSVRENHATTREPTTRERAIGKGRFIVSLRMGFIFCFRESTSIHADESIAPLAGTRGSDKTYLFFVDFRYGANRWPDSMQLKPTGFPEKRACGSERGAAPSCLPRIS</sequence>
<dbReference type="RefSeq" id="WP_209924192.1">
    <property type="nucleotide sequence ID" value="NZ_JBEWCH010000001.1"/>
</dbReference>
<protein>
    <recommendedName>
        <fullName evidence="4">Transposase</fullName>
    </recommendedName>
</protein>
<dbReference type="Proteomes" id="UP001548587">
    <property type="component" value="Unassembled WGS sequence"/>
</dbReference>
<gene>
    <name evidence="2" type="ORF">ABXL37_00485</name>
</gene>
<evidence type="ECO:0000256" key="1">
    <source>
        <dbReference type="SAM" id="MobiDB-lite"/>
    </source>
</evidence>
<reference evidence="2 3" key="1">
    <citation type="submission" date="2024-06" db="EMBL/GenBank/DDBJ databases">
        <title>Burkholderia sola in Mexico.</title>
        <authorList>
            <person name="Estrada P."/>
        </authorList>
    </citation>
    <scope>NUCLEOTIDE SEQUENCE [LARGE SCALE GENOMIC DNA]</scope>
    <source>
        <strain evidence="2 3">CpTa8-5</strain>
    </source>
</reference>
<dbReference type="EMBL" id="JBEWCH010000001">
    <property type="protein sequence ID" value="MET1472709.1"/>
    <property type="molecule type" value="Genomic_DNA"/>
</dbReference>
<evidence type="ECO:0008006" key="4">
    <source>
        <dbReference type="Google" id="ProtNLM"/>
    </source>
</evidence>
<accession>A0ABV2C1W4</accession>
<keyword evidence="3" id="KW-1185">Reference proteome</keyword>
<proteinExistence type="predicted"/>
<evidence type="ECO:0000313" key="3">
    <source>
        <dbReference type="Proteomes" id="UP001548587"/>
    </source>
</evidence>
<organism evidence="2 3">
    <name type="scientific">Burkholderia sola</name>
    <dbReference type="NCBI Taxonomy" id="2843302"/>
    <lineage>
        <taxon>Bacteria</taxon>
        <taxon>Pseudomonadati</taxon>
        <taxon>Pseudomonadota</taxon>
        <taxon>Betaproteobacteria</taxon>
        <taxon>Burkholderiales</taxon>
        <taxon>Burkholderiaceae</taxon>
        <taxon>Burkholderia</taxon>
        <taxon>Burkholderia cepacia complex</taxon>
    </lineage>
</organism>
<evidence type="ECO:0000313" key="2">
    <source>
        <dbReference type="EMBL" id="MET1472709.1"/>
    </source>
</evidence>
<comment type="caution">
    <text evidence="2">The sequence shown here is derived from an EMBL/GenBank/DDBJ whole genome shotgun (WGS) entry which is preliminary data.</text>
</comment>
<feature type="region of interest" description="Disordered" evidence="1">
    <location>
        <begin position="101"/>
        <end position="122"/>
    </location>
</feature>
<name>A0ABV2C1W4_9BURK</name>